<evidence type="ECO:0000313" key="3">
    <source>
        <dbReference type="Proteomes" id="UP001606301"/>
    </source>
</evidence>
<organism evidence="2 3">
    <name type="scientific">Pelomonas margarita</name>
    <dbReference type="NCBI Taxonomy" id="3299031"/>
    <lineage>
        <taxon>Bacteria</taxon>
        <taxon>Pseudomonadati</taxon>
        <taxon>Pseudomonadota</taxon>
        <taxon>Betaproteobacteria</taxon>
        <taxon>Burkholderiales</taxon>
        <taxon>Sphaerotilaceae</taxon>
        <taxon>Roseateles</taxon>
    </lineage>
</organism>
<dbReference type="InterPro" id="IPR010982">
    <property type="entry name" value="Lambda_DNA-bd_dom_sf"/>
</dbReference>
<sequence>MTKAPEKPARKRQASIDGLPVFARRFVEARERAGMTLEQVAVAAEIEDAASVRMSQYQRGVHTPRFSIAQNLARALDVPVEYFYSPDDQTAELLLQWHALSRAQKDRLLKAVEESR</sequence>
<dbReference type="Gene3D" id="1.10.260.40">
    <property type="entry name" value="lambda repressor-like DNA-binding domains"/>
    <property type="match status" value="1"/>
</dbReference>
<dbReference type="SMART" id="SM00530">
    <property type="entry name" value="HTH_XRE"/>
    <property type="match status" value="1"/>
</dbReference>
<feature type="domain" description="HTH cro/C1-type" evidence="1">
    <location>
        <begin position="28"/>
        <end position="83"/>
    </location>
</feature>
<proteinExistence type="predicted"/>
<evidence type="ECO:0000313" key="2">
    <source>
        <dbReference type="EMBL" id="MFG6440513.1"/>
    </source>
</evidence>
<name>A0ABW7FFL6_9BURK</name>
<gene>
    <name evidence="2" type="ORF">ACG0Z3_07440</name>
</gene>
<comment type="caution">
    <text evidence="2">The sequence shown here is derived from an EMBL/GenBank/DDBJ whole genome shotgun (WGS) entry which is preliminary data.</text>
</comment>
<dbReference type="PROSITE" id="PS50943">
    <property type="entry name" value="HTH_CROC1"/>
    <property type="match status" value="1"/>
</dbReference>
<dbReference type="InterPro" id="IPR001387">
    <property type="entry name" value="Cro/C1-type_HTH"/>
</dbReference>
<reference evidence="2 3" key="1">
    <citation type="submission" date="2024-08" db="EMBL/GenBank/DDBJ databases">
        <authorList>
            <person name="Lu H."/>
        </authorList>
    </citation>
    <scope>NUCLEOTIDE SEQUENCE [LARGE SCALE GENOMIC DNA]</scope>
    <source>
        <strain evidence="2 3">LKC17W</strain>
    </source>
</reference>
<dbReference type="EMBL" id="JBIGHW010000003">
    <property type="protein sequence ID" value="MFG6440513.1"/>
    <property type="molecule type" value="Genomic_DNA"/>
</dbReference>
<dbReference type="Proteomes" id="UP001606301">
    <property type="component" value="Unassembled WGS sequence"/>
</dbReference>
<keyword evidence="3" id="KW-1185">Reference proteome</keyword>
<protein>
    <submittedName>
        <fullName evidence="2">Helix-turn-helix domain-containing protein</fullName>
    </submittedName>
</protein>
<accession>A0ABW7FFL6</accession>
<dbReference type="RefSeq" id="WP_394396648.1">
    <property type="nucleotide sequence ID" value="NZ_JBIGHW010000003.1"/>
</dbReference>
<dbReference type="SUPFAM" id="SSF47413">
    <property type="entry name" value="lambda repressor-like DNA-binding domains"/>
    <property type="match status" value="1"/>
</dbReference>
<dbReference type="CDD" id="cd00093">
    <property type="entry name" value="HTH_XRE"/>
    <property type="match status" value="1"/>
</dbReference>
<evidence type="ECO:0000259" key="1">
    <source>
        <dbReference type="PROSITE" id="PS50943"/>
    </source>
</evidence>